<name>A0A210PSC4_MIZYE</name>
<proteinExistence type="predicted"/>
<comment type="caution">
    <text evidence="2">The sequence shown here is derived from an EMBL/GenBank/DDBJ whole genome shotgun (WGS) entry which is preliminary data.</text>
</comment>
<organism evidence="2 3">
    <name type="scientific">Mizuhopecten yessoensis</name>
    <name type="common">Japanese scallop</name>
    <name type="synonym">Patinopecten yessoensis</name>
    <dbReference type="NCBI Taxonomy" id="6573"/>
    <lineage>
        <taxon>Eukaryota</taxon>
        <taxon>Metazoa</taxon>
        <taxon>Spiralia</taxon>
        <taxon>Lophotrochozoa</taxon>
        <taxon>Mollusca</taxon>
        <taxon>Bivalvia</taxon>
        <taxon>Autobranchia</taxon>
        <taxon>Pteriomorphia</taxon>
        <taxon>Pectinida</taxon>
        <taxon>Pectinoidea</taxon>
        <taxon>Pectinidae</taxon>
        <taxon>Mizuhopecten</taxon>
    </lineage>
</organism>
<evidence type="ECO:0000313" key="2">
    <source>
        <dbReference type="EMBL" id="OWF39407.1"/>
    </source>
</evidence>
<dbReference type="Proteomes" id="UP000242188">
    <property type="component" value="Unassembled WGS sequence"/>
</dbReference>
<feature type="region of interest" description="Disordered" evidence="1">
    <location>
        <begin position="42"/>
        <end position="134"/>
    </location>
</feature>
<accession>A0A210PSC4</accession>
<sequence>MSRQCTCNLCKGEGPNILRYLRLQHTRKYGIAEFQSEEEGDCNIEVGGHPHPEFAESSSGTRAAEHETYGFNDYEEAKAAHSDSDDSDMEVQMSHSRKTTYTLESNSESSENEDLTDSYSDPETPESSDGYEETKHSWIHVQKAIIEMVFL</sequence>
<feature type="compositionally biased region" description="Basic and acidic residues" evidence="1">
    <location>
        <begin position="75"/>
        <end position="84"/>
    </location>
</feature>
<evidence type="ECO:0000313" key="3">
    <source>
        <dbReference type="Proteomes" id="UP000242188"/>
    </source>
</evidence>
<dbReference type="EMBL" id="NEDP02005526">
    <property type="protein sequence ID" value="OWF39407.1"/>
    <property type="molecule type" value="Genomic_DNA"/>
</dbReference>
<dbReference type="AlphaFoldDB" id="A0A210PSC4"/>
<protein>
    <submittedName>
        <fullName evidence="2">Uncharacterized protein</fullName>
    </submittedName>
</protein>
<keyword evidence="3" id="KW-1185">Reference proteome</keyword>
<evidence type="ECO:0000256" key="1">
    <source>
        <dbReference type="SAM" id="MobiDB-lite"/>
    </source>
</evidence>
<reference evidence="2 3" key="1">
    <citation type="journal article" date="2017" name="Nat. Ecol. Evol.">
        <title>Scallop genome provides insights into evolution of bilaterian karyotype and development.</title>
        <authorList>
            <person name="Wang S."/>
            <person name="Zhang J."/>
            <person name="Jiao W."/>
            <person name="Li J."/>
            <person name="Xun X."/>
            <person name="Sun Y."/>
            <person name="Guo X."/>
            <person name="Huan P."/>
            <person name="Dong B."/>
            <person name="Zhang L."/>
            <person name="Hu X."/>
            <person name="Sun X."/>
            <person name="Wang J."/>
            <person name="Zhao C."/>
            <person name="Wang Y."/>
            <person name="Wang D."/>
            <person name="Huang X."/>
            <person name="Wang R."/>
            <person name="Lv J."/>
            <person name="Li Y."/>
            <person name="Zhang Z."/>
            <person name="Liu B."/>
            <person name="Lu W."/>
            <person name="Hui Y."/>
            <person name="Liang J."/>
            <person name="Zhou Z."/>
            <person name="Hou R."/>
            <person name="Li X."/>
            <person name="Liu Y."/>
            <person name="Li H."/>
            <person name="Ning X."/>
            <person name="Lin Y."/>
            <person name="Zhao L."/>
            <person name="Xing Q."/>
            <person name="Dou J."/>
            <person name="Li Y."/>
            <person name="Mao J."/>
            <person name="Guo H."/>
            <person name="Dou H."/>
            <person name="Li T."/>
            <person name="Mu C."/>
            <person name="Jiang W."/>
            <person name="Fu Q."/>
            <person name="Fu X."/>
            <person name="Miao Y."/>
            <person name="Liu J."/>
            <person name="Yu Q."/>
            <person name="Li R."/>
            <person name="Liao H."/>
            <person name="Li X."/>
            <person name="Kong Y."/>
            <person name="Jiang Z."/>
            <person name="Chourrout D."/>
            <person name="Li R."/>
            <person name="Bao Z."/>
        </authorList>
    </citation>
    <scope>NUCLEOTIDE SEQUENCE [LARGE SCALE GENOMIC DNA]</scope>
    <source>
        <strain evidence="2 3">PY_sf001</strain>
    </source>
</reference>
<gene>
    <name evidence="2" type="ORF">KP79_PYT22950</name>
</gene>